<dbReference type="OrthoDB" id="9772435at2"/>
<dbReference type="Gene3D" id="2.70.98.70">
    <property type="match status" value="1"/>
</dbReference>
<dbReference type="InterPro" id="IPR008929">
    <property type="entry name" value="Chondroitin_lyas"/>
</dbReference>
<feature type="domain" description="Heparinase II/III-like C-terminal" evidence="6">
    <location>
        <begin position="407"/>
        <end position="667"/>
    </location>
</feature>
<keyword evidence="4 7" id="KW-0456">Lyase</keyword>
<dbReference type="InterPro" id="IPR008397">
    <property type="entry name" value="Alginate_lyase_dom"/>
</dbReference>
<dbReference type="GO" id="GO:0016829">
    <property type="term" value="F:lyase activity"/>
    <property type="evidence" value="ECO:0007669"/>
    <property type="project" value="UniProtKB-KW"/>
</dbReference>
<evidence type="ECO:0000259" key="5">
    <source>
        <dbReference type="Pfam" id="PF05426"/>
    </source>
</evidence>
<dbReference type="InterPro" id="IPR012480">
    <property type="entry name" value="Hepar_II_III_C"/>
</dbReference>
<evidence type="ECO:0000313" key="7">
    <source>
        <dbReference type="EMBL" id="TDD98551.1"/>
    </source>
</evidence>
<protein>
    <submittedName>
        <fullName evidence="7">Alginate lyase family protein</fullName>
    </submittedName>
</protein>
<dbReference type="Pfam" id="PF05426">
    <property type="entry name" value="Alginate_lyase"/>
    <property type="match status" value="1"/>
</dbReference>
<evidence type="ECO:0000256" key="2">
    <source>
        <dbReference type="ARBA" id="ARBA00022729"/>
    </source>
</evidence>
<dbReference type="RefSeq" id="WP_132002394.1">
    <property type="nucleotide sequence ID" value="NZ_SMFK01000002.1"/>
</dbReference>
<name>A0A4R5CER2_9FLAO</name>
<proteinExistence type="predicted"/>
<dbReference type="PANTHER" id="PTHR39210:SF1">
    <property type="entry name" value="HEPARIN-SULFATE LYASE"/>
    <property type="match status" value="1"/>
</dbReference>
<feature type="domain" description="Alginate lyase" evidence="5">
    <location>
        <begin position="99"/>
        <end position="230"/>
    </location>
</feature>
<evidence type="ECO:0000313" key="8">
    <source>
        <dbReference type="Proteomes" id="UP000295479"/>
    </source>
</evidence>
<organism evidence="7 8">
    <name type="scientific">Flavobacterium cellulosilyticum</name>
    <dbReference type="NCBI Taxonomy" id="2541731"/>
    <lineage>
        <taxon>Bacteria</taxon>
        <taxon>Pseudomonadati</taxon>
        <taxon>Bacteroidota</taxon>
        <taxon>Flavobacteriia</taxon>
        <taxon>Flavobacteriales</taxon>
        <taxon>Flavobacteriaceae</taxon>
        <taxon>Flavobacterium</taxon>
    </lineage>
</organism>
<gene>
    <name evidence="7" type="ORF">E0F76_05330</name>
</gene>
<accession>A0A4R5CER2</accession>
<keyword evidence="3" id="KW-0574">Periplasm</keyword>
<evidence type="ECO:0000256" key="1">
    <source>
        <dbReference type="ARBA" id="ARBA00004418"/>
    </source>
</evidence>
<sequence length="761" mass="86585">MKIYKNYKLSITLFSIMFLTTFTGISQENKQLHPNLITTAKSIELIKKKLGKYPLLDNSIKEMKDLVDPELNKEIDFPIPVDPAGGYTHEKHKENYLMMYRAAMLYQVLGDKKYSDYVIKMFKGYVALFPTLGLHPDGKSYSPGKLFWQALNDAAFLVNVAQAYDCVYYEFTPEDRKAVETKLLKPLADFLSVGSPKMFNRVHNHGIWLNAAVGMAGYVLNDKELIKRALFGAEIDRTLETFKTVDYNDPALKGFDPDRPAGYFMQLDNLFSPDGFYIEGPYYQRFSIWPFILLAQTIENNNPDIKIFKYRDSILKKALYTALQLSNTNGDFFPFNDALKGMSFASPELTLALDVVYKNYGKDAELLDVAAKQDRVVFSEGGFEVAKDVAENKAKAFIWKSANFGDGADGKNGGVGILRYGPSSDQLCQIMRYTSHGLAHGHFDKLNQLLYDNGNEILQDYGAARWVAVIQKIGGRYLPENTTWAKQTIAHNTLVVDEKSHFNGDINESSEHNSELYFYDASNESYQIISAKENNAYPGIQMHRTFVMITDSRLEKPFVLDIFNVVSESKHQLDLPFHYLGEIMDVPFDHEVMTKDLKPLGEANGYQHLWLLSKGKTKEPQAKFTWLNSGRFYTITTVADENTELLLCRLGANDPEFNLRPDPSFIIRQKEAKNHTFVSIVEPHGSKSLTREIVTNSEGGIKKLAIVYQDSDYIAIDVIVQDKKLRVILSLNNNDTKKSHSLKIDGKMQKWMGPYMQLFDK</sequence>
<dbReference type="PANTHER" id="PTHR39210">
    <property type="entry name" value="HEPARIN-SULFATE LYASE"/>
    <property type="match status" value="1"/>
</dbReference>
<keyword evidence="8" id="KW-1185">Reference proteome</keyword>
<evidence type="ECO:0000256" key="4">
    <source>
        <dbReference type="ARBA" id="ARBA00023239"/>
    </source>
</evidence>
<dbReference type="GO" id="GO:0042597">
    <property type="term" value="C:periplasmic space"/>
    <property type="evidence" value="ECO:0007669"/>
    <property type="project" value="UniProtKB-SubCell"/>
</dbReference>
<dbReference type="Proteomes" id="UP000295479">
    <property type="component" value="Unassembled WGS sequence"/>
</dbReference>
<dbReference type="AlphaFoldDB" id="A0A4R5CER2"/>
<evidence type="ECO:0000256" key="3">
    <source>
        <dbReference type="ARBA" id="ARBA00022764"/>
    </source>
</evidence>
<evidence type="ECO:0000259" key="6">
    <source>
        <dbReference type="Pfam" id="PF07940"/>
    </source>
</evidence>
<reference evidence="7 8" key="1">
    <citation type="submission" date="2019-03" db="EMBL/GenBank/DDBJ databases">
        <title>Flavobacterium AR-3-4 sp. nov. isolated from arctic soil.</title>
        <authorList>
            <person name="Chaudhary D.K."/>
        </authorList>
    </citation>
    <scope>NUCLEOTIDE SEQUENCE [LARGE SCALE GENOMIC DNA]</scope>
    <source>
        <strain evidence="7 8">AR-3-4</strain>
    </source>
</reference>
<comment type="subcellular location">
    <subcellularLocation>
        <location evidence="1">Periplasm</location>
    </subcellularLocation>
</comment>
<dbReference type="EMBL" id="SMFK01000002">
    <property type="protein sequence ID" value="TDD98551.1"/>
    <property type="molecule type" value="Genomic_DNA"/>
</dbReference>
<comment type="caution">
    <text evidence="7">The sequence shown here is derived from an EMBL/GenBank/DDBJ whole genome shotgun (WGS) entry which is preliminary data.</text>
</comment>
<dbReference type="Gene3D" id="1.50.10.100">
    <property type="entry name" value="Chondroitin AC/alginate lyase"/>
    <property type="match status" value="1"/>
</dbReference>
<keyword evidence="2" id="KW-0732">Signal</keyword>
<dbReference type="Pfam" id="PF07940">
    <property type="entry name" value="Hepar_II_III_C"/>
    <property type="match status" value="1"/>
</dbReference>
<dbReference type="SUPFAM" id="SSF48230">
    <property type="entry name" value="Chondroitin AC/alginate lyase"/>
    <property type="match status" value="1"/>
</dbReference>